<sequence length="215" mass="23087">MATPEGSGPPPQTPSFCSHFTTGGVSGASPFKTLETLPHNPKTFKQLSPLTQLSKRSNPKGERLFPFASECAPFIPQLTNTSHYPSFFLDPDPVGSSGSEEREGYASRINSLLNQRDKDKVNYIFCDGSYKSDRGGAAMVAYLGTSPALTTPDFQITVGTGQRSTAYDGEMLALVLASRRALLISRDRGLPREIVIYSDSSSALSNITLPGPHPG</sequence>
<dbReference type="InterPro" id="IPR012337">
    <property type="entry name" value="RNaseH-like_sf"/>
</dbReference>
<gene>
    <name evidence="2" type="ORF">BJ322DRAFT_1196699</name>
</gene>
<evidence type="ECO:0000313" key="2">
    <source>
        <dbReference type="EMBL" id="KAF9783728.1"/>
    </source>
</evidence>
<dbReference type="Gene3D" id="3.30.420.10">
    <property type="entry name" value="Ribonuclease H-like superfamily/Ribonuclease H"/>
    <property type="match status" value="1"/>
</dbReference>
<accession>A0A9P6HBV2</accession>
<dbReference type="EMBL" id="WIUZ02000009">
    <property type="protein sequence ID" value="KAF9783728.1"/>
    <property type="molecule type" value="Genomic_DNA"/>
</dbReference>
<dbReference type="Proteomes" id="UP000736335">
    <property type="component" value="Unassembled WGS sequence"/>
</dbReference>
<dbReference type="AlphaFoldDB" id="A0A9P6HBV2"/>
<feature type="region of interest" description="Disordered" evidence="1">
    <location>
        <begin position="1"/>
        <end position="20"/>
    </location>
</feature>
<comment type="caution">
    <text evidence="2">The sequence shown here is derived from an EMBL/GenBank/DDBJ whole genome shotgun (WGS) entry which is preliminary data.</text>
</comment>
<evidence type="ECO:0000256" key="1">
    <source>
        <dbReference type="SAM" id="MobiDB-lite"/>
    </source>
</evidence>
<organism evidence="2 3">
    <name type="scientific">Thelephora terrestris</name>
    <dbReference type="NCBI Taxonomy" id="56493"/>
    <lineage>
        <taxon>Eukaryota</taxon>
        <taxon>Fungi</taxon>
        <taxon>Dikarya</taxon>
        <taxon>Basidiomycota</taxon>
        <taxon>Agaricomycotina</taxon>
        <taxon>Agaricomycetes</taxon>
        <taxon>Thelephorales</taxon>
        <taxon>Thelephoraceae</taxon>
        <taxon>Thelephora</taxon>
    </lineage>
</organism>
<dbReference type="GO" id="GO:0003676">
    <property type="term" value="F:nucleic acid binding"/>
    <property type="evidence" value="ECO:0007669"/>
    <property type="project" value="InterPro"/>
</dbReference>
<proteinExistence type="predicted"/>
<keyword evidence="3" id="KW-1185">Reference proteome</keyword>
<dbReference type="SUPFAM" id="SSF53098">
    <property type="entry name" value="Ribonuclease H-like"/>
    <property type="match status" value="1"/>
</dbReference>
<protein>
    <recommendedName>
        <fullName evidence="4">RNase H type-1 domain-containing protein</fullName>
    </recommendedName>
</protein>
<evidence type="ECO:0008006" key="4">
    <source>
        <dbReference type="Google" id="ProtNLM"/>
    </source>
</evidence>
<dbReference type="InterPro" id="IPR036397">
    <property type="entry name" value="RNaseH_sf"/>
</dbReference>
<evidence type="ECO:0000313" key="3">
    <source>
        <dbReference type="Proteomes" id="UP000736335"/>
    </source>
</evidence>
<name>A0A9P6HBV2_9AGAM</name>
<reference evidence="2" key="2">
    <citation type="submission" date="2020-11" db="EMBL/GenBank/DDBJ databases">
        <authorList>
            <consortium name="DOE Joint Genome Institute"/>
            <person name="Kuo A."/>
            <person name="Miyauchi S."/>
            <person name="Kiss E."/>
            <person name="Drula E."/>
            <person name="Kohler A."/>
            <person name="Sanchez-Garcia M."/>
            <person name="Andreopoulos B."/>
            <person name="Barry K.W."/>
            <person name="Bonito G."/>
            <person name="Buee M."/>
            <person name="Carver A."/>
            <person name="Chen C."/>
            <person name="Cichocki N."/>
            <person name="Clum A."/>
            <person name="Culley D."/>
            <person name="Crous P.W."/>
            <person name="Fauchery L."/>
            <person name="Girlanda M."/>
            <person name="Hayes R."/>
            <person name="Keri Z."/>
            <person name="Labutti K."/>
            <person name="Lipzen A."/>
            <person name="Lombard V."/>
            <person name="Magnuson J."/>
            <person name="Maillard F."/>
            <person name="Morin E."/>
            <person name="Murat C."/>
            <person name="Nolan M."/>
            <person name="Ohm R."/>
            <person name="Pangilinan J."/>
            <person name="Pereira M."/>
            <person name="Perotto S."/>
            <person name="Peter M."/>
            <person name="Riley R."/>
            <person name="Sitrit Y."/>
            <person name="Stielow B."/>
            <person name="Szollosi G."/>
            <person name="Zifcakova L."/>
            <person name="Stursova M."/>
            <person name="Spatafora J.W."/>
            <person name="Tedersoo L."/>
            <person name="Vaario L.-M."/>
            <person name="Yamada A."/>
            <person name="Yan M."/>
            <person name="Wang P."/>
            <person name="Xu J."/>
            <person name="Bruns T."/>
            <person name="Baldrian P."/>
            <person name="Vilgalys R."/>
            <person name="Henrissat B."/>
            <person name="Grigoriev I.V."/>
            <person name="Hibbett D."/>
            <person name="Nagy L.G."/>
            <person name="Martin F.M."/>
        </authorList>
    </citation>
    <scope>NUCLEOTIDE SEQUENCE</scope>
    <source>
        <strain evidence="2">UH-Tt-Lm1</strain>
    </source>
</reference>
<reference evidence="2" key="1">
    <citation type="journal article" date="2020" name="Nat. Commun.">
        <title>Large-scale genome sequencing of mycorrhizal fungi provides insights into the early evolution of symbiotic traits.</title>
        <authorList>
            <person name="Miyauchi S."/>
            <person name="Kiss E."/>
            <person name="Kuo A."/>
            <person name="Drula E."/>
            <person name="Kohler A."/>
            <person name="Sanchez-Garcia M."/>
            <person name="Morin E."/>
            <person name="Andreopoulos B."/>
            <person name="Barry K.W."/>
            <person name="Bonito G."/>
            <person name="Buee M."/>
            <person name="Carver A."/>
            <person name="Chen C."/>
            <person name="Cichocki N."/>
            <person name="Clum A."/>
            <person name="Culley D."/>
            <person name="Crous P.W."/>
            <person name="Fauchery L."/>
            <person name="Girlanda M."/>
            <person name="Hayes R.D."/>
            <person name="Keri Z."/>
            <person name="LaButti K."/>
            <person name="Lipzen A."/>
            <person name="Lombard V."/>
            <person name="Magnuson J."/>
            <person name="Maillard F."/>
            <person name="Murat C."/>
            <person name="Nolan M."/>
            <person name="Ohm R.A."/>
            <person name="Pangilinan J."/>
            <person name="Pereira M.F."/>
            <person name="Perotto S."/>
            <person name="Peter M."/>
            <person name="Pfister S."/>
            <person name="Riley R."/>
            <person name="Sitrit Y."/>
            <person name="Stielow J.B."/>
            <person name="Szollosi G."/>
            <person name="Zifcakova L."/>
            <person name="Stursova M."/>
            <person name="Spatafora J.W."/>
            <person name="Tedersoo L."/>
            <person name="Vaario L.M."/>
            <person name="Yamada A."/>
            <person name="Yan M."/>
            <person name="Wang P."/>
            <person name="Xu J."/>
            <person name="Bruns T."/>
            <person name="Baldrian P."/>
            <person name="Vilgalys R."/>
            <person name="Dunand C."/>
            <person name="Henrissat B."/>
            <person name="Grigoriev I.V."/>
            <person name="Hibbett D."/>
            <person name="Nagy L.G."/>
            <person name="Martin F.M."/>
        </authorList>
    </citation>
    <scope>NUCLEOTIDE SEQUENCE</scope>
    <source>
        <strain evidence="2">UH-Tt-Lm1</strain>
    </source>
</reference>